<dbReference type="EMBL" id="VSSQ01002457">
    <property type="protein sequence ID" value="MPM15525.1"/>
    <property type="molecule type" value="Genomic_DNA"/>
</dbReference>
<gene>
    <name evidence="1" type="ORF">SDC9_61896</name>
</gene>
<accession>A0A644XH45</accession>
<comment type="caution">
    <text evidence="1">The sequence shown here is derived from an EMBL/GenBank/DDBJ whole genome shotgun (WGS) entry which is preliminary data.</text>
</comment>
<evidence type="ECO:0000313" key="1">
    <source>
        <dbReference type="EMBL" id="MPM15525.1"/>
    </source>
</evidence>
<proteinExistence type="predicted"/>
<reference evidence="1" key="1">
    <citation type="submission" date="2019-08" db="EMBL/GenBank/DDBJ databases">
        <authorList>
            <person name="Kucharzyk K."/>
            <person name="Murdoch R.W."/>
            <person name="Higgins S."/>
            <person name="Loffler F."/>
        </authorList>
    </citation>
    <scope>NUCLEOTIDE SEQUENCE</scope>
</reference>
<organism evidence="1">
    <name type="scientific">bioreactor metagenome</name>
    <dbReference type="NCBI Taxonomy" id="1076179"/>
    <lineage>
        <taxon>unclassified sequences</taxon>
        <taxon>metagenomes</taxon>
        <taxon>ecological metagenomes</taxon>
    </lineage>
</organism>
<dbReference type="AlphaFoldDB" id="A0A644XH45"/>
<protein>
    <submittedName>
        <fullName evidence="1">Uncharacterized protein</fullName>
    </submittedName>
</protein>
<name>A0A644XH45_9ZZZZ</name>
<sequence>MFSNITNPEIFIYDGETGEPISQTQFSLSLDAERALLDLVNYNIIPPRLLLLDLKFKPEENYTPPSLSGPVKRIGAIKGLFTDAYSGELIPVEIRIRYDARARGNLQGGEYFFDSVEYSNIELEDIIY</sequence>